<dbReference type="GO" id="GO:0005737">
    <property type="term" value="C:cytoplasm"/>
    <property type="evidence" value="ECO:0007669"/>
    <property type="project" value="TreeGrafter"/>
</dbReference>
<protein>
    <submittedName>
        <fullName evidence="2">MBL fold metallo-hydrolase</fullName>
    </submittedName>
</protein>
<dbReference type="InterPro" id="IPR036866">
    <property type="entry name" value="RibonucZ/Hydroxyglut_hydro"/>
</dbReference>
<dbReference type="PANTHER" id="PTHR15032:SF4">
    <property type="entry name" value="N-ACYL-PHOSPHATIDYLETHANOLAMINE-HYDROLYZING PHOSPHOLIPASE D"/>
    <property type="match status" value="1"/>
</dbReference>
<keyword evidence="2" id="KW-0378">Hydrolase</keyword>
<feature type="domain" description="Metallo-beta-lactamase" evidence="1">
    <location>
        <begin position="98"/>
        <end position="293"/>
    </location>
</feature>
<dbReference type="PANTHER" id="PTHR15032">
    <property type="entry name" value="N-ACYL-PHOSPHATIDYLETHANOLAMINE-HYDROLYZING PHOSPHOLIPASE D"/>
    <property type="match status" value="1"/>
</dbReference>
<sequence length="348" mass="40052">MNLVKQLGQFPDEKRKEYFSTLPNYANGRFHNILITPPLLEGESMTKALLNSLCKVENTSPKSALPFVITDLKTLDPEENALVWFGHSSYFIQVDGKKFLIDPVFSGNASPMPGSIKAFPGADYYKPEHMPDIDFLLISHDHWDHLDYKTVQELKDKVETVICGLGTGQHFEYWGWEPKKIIEKNWWESVDIADGFRITLTPARHFSGRLLNRNISLWTSFVLKTPAKNLFLGGDSGYGNHFTEIGEKYGPFDLAVMECGQYNEKWPYIHTLPDQLIGEIKELKAKNFIPVHHSKFKLAQHPWFEPVELAAKNAEDNNQPITLPLIGEKVDLDQLGNVTWKKWWEEYW</sequence>
<accession>A0A3D9C6W2</accession>
<reference evidence="3" key="1">
    <citation type="submission" date="2018-06" db="EMBL/GenBank/DDBJ databases">
        <authorList>
            <person name="Lum Nde A."/>
            <person name="Hugo C."/>
        </authorList>
    </citation>
    <scope>NUCLEOTIDE SEQUENCE [LARGE SCALE GENOMIC DNA]</scope>
    <source>
        <strain evidence="3">1_F178</strain>
    </source>
</reference>
<gene>
    <name evidence="2" type="ORF">DRF65_17220</name>
</gene>
<dbReference type="PIRSF" id="PIRSF038896">
    <property type="entry name" value="NAPE-PLD"/>
    <property type="match status" value="1"/>
</dbReference>
<proteinExistence type="predicted"/>
<evidence type="ECO:0000259" key="1">
    <source>
        <dbReference type="Pfam" id="PF12706"/>
    </source>
</evidence>
<dbReference type="InterPro" id="IPR024884">
    <property type="entry name" value="NAPE-PLD"/>
</dbReference>
<dbReference type="InterPro" id="IPR001279">
    <property type="entry name" value="Metallo-B-lactamas"/>
</dbReference>
<dbReference type="GO" id="GO:0008270">
    <property type="term" value="F:zinc ion binding"/>
    <property type="evidence" value="ECO:0007669"/>
    <property type="project" value="InterPro"/>
</dbReference>
<comment type="caution">
    <text evidence="2">The sequence shown here is derived from an EMBL/GenBank/DDBJ whole genome shotgun (WGS) entry which is preliminary data.</text>
</comment>
<evidence type="ECO:0000313" key="2">
    <source>
        <dbReference type="EMBL" id="REC61221.1"/>
    </source>
</evidence>
<dbReference type="SUPFAM" id="SSF56281">
    <property type="entry name" value="Metallo-hydrolase/oxidoreductase"/>
    <property type="match status" value="1"/>
</dbReference>
<dbReference type="Gene3D" id="3.60.15.10">
    <property type="entry name" value="Ribonuclease Z/Hydroxyacylglutathione hydrolase-like"/>
    <property type="match status" value="1"/>
</dbReference>
<dbReference type="AlphaFoldDB" id="A0A3D9C6W2"/>
<evidence type="ECO:0000313" key="3">
    <source>
        <dbReference type="Proteomes" id="UP000256686"/>
    </source>
</evidence>
<keyword evidence="3" id="KW-1185">Reference proteome</keyword>
<name>A0A3D9C6W2_9FLAO</name>
<dbReference type="EMBL" id="QNVT01000017">
    <property type="protein sequence ID" value="REC61221.1"/>
    <property type="molecule type" value="Genomic_DNA"/>
</dbReference>
<dbReference type="GO" id="GO:0070290">
    <property type="term" value="F:N-acylphosphatidylethanolamine-specific phospholipase D activity"/>
    <property type="evidence" value="ECO:0007669"/>
    <property type="project" value="InterPro"/>
</dbReference>
<dbReference type="Proteomes" id="UP000256686">
    <property type="component" value="Unassembled WGS sequence"/>
</dbReference>
<dbReference type="Pfam" id="PF12706">
    <property type="entry name" value="Lactamase_B_2"/>
    <property type="match status" value="1"/>
</dbReference>
<dbReference type="RefSeq" id="WP_115971986.1">
    <property type="nucleotide sequence ID" value="NZ_QNVT01000017.1"/>
</dbReference>
<organism evidence="2 3">
    <name type="scientific">Chryseobacterium pennae</name>
    <dbReference type="NCBI Taxonomy" id="2258962"/>
    <lineage>
        <taxon>Bacteria</taxon>
        <taxon>Pseudomonadati</taxon>
        <taxon>Bacteroidota</taxon>
        <taxon>Flavobacteriia</taxon>
        <taxon>Flavobacteriales</taxon>
        <taxon>Weeksellaceae</taxon>
        <taxon>Chryseobacterium group</taxon>
        <taxon>Chryseobacterium</taxon>
    </lineage>
</organism>